<dbReference type="Proteomes" id="UP001162992">
    <property type="component" value="Chromosome 11"/>
</dbReference>
<dbReference type="EMBL" id="CM055102">
    <property type="protein sequence ID" value="KAJ7538368.1"/>
    <property type="molecule type" value="Genomic_DNA"/>
</dbReference>
<sequence>MASLATTTVHPRLCKPRSAGSSLFHSATITRPLSSIGTIVAAHEAWFVIARASDAARPQLRSYQFSLSSRNSKEASGGREQLVHRSCGSEPVCAKTCKLDFGIQSAKASVGNKTACNWAGVRLQAVADTATQTLDEIKEFGKAFKDNVLIQDQDQIVNKVEYNWEQEWYPLYLANEVPRDAPLGLSVFDRPLVLYYDGGGTLNCFEDRCPHRAAKLSEGQLMEGRLECLYHGWQFNGDGSCAKIPQLPAGGKIPRAACARPYVIQESQGVIWIWMADKKSADKSKIPWFEHYARPGFQDLSSMQDLPYDHSILLENLMDPAHIPISHDRTDLSAKRENAQALKFEVTERTSRGFAGNWGESSSDSLLSCTRFEAPCVLRNDKVVTDKDGKTVYSSALFLCCPAGQGKSMLTVRFGSTNFGSSLKWFPTWLIHRTSNTVFEQDMGFLSSQNATMIRKGVPTKDLYLNLKSSDTWVTEYRKWLDKVGHGMPYYIGHRTLSLAPAAAVLEAAPAGLVAATASSYPSKGVISTLFARDPTNRYFRHVIHCITCRKALKNFKKVQKLSQVFAGLSAILAIVLANNVWRLALVPCSLLMLITAYICSLGVTELTTNFVRAHRK</sequence>
<keyword evidence="2" id="KW-1185">Reference proteome</keyword>
<name>A0ACC2C8M9_DIPCM</name>
<reference evidence="2" key="1">
    <citation type="journal article" date="2024" name="Proc. Natl. Acad. Sci. U.S.A.">
        <title>Extraordinary preservation of gene collinearity over three hundred million years revealed in homosporous lycophytes.</title>
        <authorList>
            <person name="Li C."/>
            <person name="Wickell D."/>
            <person name="Kuo L.Y."/>
            <person name="Chen X."/>
            <person name="Nie B."/>
            <person name="Liao X."/>
            <person name="Peng D."/>
            <person name="Ji J."/>
            <person name="Jenkins J."/>
            <person name="Williams M."/>
            <person name="Shu S."/>
            <person name="Plott C."/>
            <person name="Barry K."/>
            <person name="Rajasekar S."/>
            <person name="Grimwood J."/>
            <person name="Han X."/>
            <person name="Sun S."/>
            <person name="Hou Z."/>
            <person name="He W."/>
            <person name="Dai G."/>
            <person name="Sun C."/>
            <person name="Schmutz J."/>
            <person name="Leebens-Mack J.H."/>
            <person name="Li F.W."/>
            <person name="Wang L."/>
        </authorList>
    </citation>
    <scope>NUCLEOTIDE SEQUENCE [LARGE SCALE GENOMIC DNA]</scope>
    <source>
        <strain evidence="2">cv. PW_Plant_1</strain>
    </source>
</reference>
<proteinExistence type="predicted"/>
<gene>
    <name evidence="1" type="ORF">O6H91_11G045400</name>
</gene>
<accession>A0ACC2C8M9</accession>
<comment type="caution">
    <text evidence="1">The sequence shown here is derived from an EMBL/GenBank/DDBJ whole genome shotgun (WGS) entry which is preliminary data.</text>
</comment>
<evidence type="ECO:0000313" key="1">
    <source>
        <dbReference type="EMBL" id="KAJ7538368.1"/>
    </source>
</evidence>
<protein>
    <submittedName>
        <fullName evidence="1">Uncharacterized protein</fullName>
    </submittedName>
</protein>
<evidence type="ECO:0000313" key="2">
    <source>
        <dbReference type="Proteomes" id="UP001162992"/>
    </source>
</evidence>
<organism evidence="1 2">
    <name type="scientific">Diphasiastrum complanatum</name>
    <name type="common">Issler's clubmoss</name>
    <name type="synonym">Lycopodium complanatum</name>
    <dbReference type="NCBI Taxonomy" id="34168"/>
    <lineage>
        <taxon>Eukaryota</taxon>
        <taxon>Viridiplantae</taxon>
        <taxon>Streptophyta</taxon>
        <taxon>Embryophyta</taxon>
        <taxon>Tracheophyta</taxon>
        <taxon>Lycopodiopsida</taxon>
        <taxon>Lycopodiales</taxon>
        <taxon>Lycopodiaceae</taxon>
        <taxon>Lycopodioideae</taxon>
        <taxon>Diphasiastrum</taxon>
    </lineage>
</organism>